<evidence type="ECO:0008006" key="3">
    <source>
        <dbReference type="Google" id="ProtNLM"/>
    </source>
</evidence>
<name>A0A2I1K1Q6_9LACT</name>
<dbReference type="Pfam" id="PF02620">
    <property type="entry name" value="YceD"/>
    <property type="match status" value="1"/>
</dbReference>
<comment type="caution">
    <text evidence="1">The sequence shown here is derived from an EMBL/GenBank/DDBJ whole genome shotgun (WGS) entry which is preliminary data.</text>
</comment>
<sequence length="184" mass="21147">MKYTIREIRNSSEAIVEVDQIISIQDELIDRQINLEIQKEPRLKGYFTYDNHEVTLHGQIDVTLILPSSLSLKPVVYDLTIPVSERYVEAQYDGNIEDYAETTVVITDDTIDLVDLVTDLILINIPTKVYGPDEDEAHLPHGKDWEVITEANYIEQQSERRLQSEDSPFAALQQLLNDQERSDS</sequence>
<accession>A0A2I1K1Q6</accession>
<dbReference type="EMBL" id="PKHE01000006">
    <property type="protein sequence ID" value="PKY89558.1"/>
    <property type="molecule type" value="Genomic_DNA"/>
</dbReference>
<dbReference type="InterPro" id="IPR003772">
    <property type="entry name" value="YceD"/>
</dbReference>
<reference evidence="1 2" key="1">
    <citation type="submission" date="2017-12" db="EMBL/GenBank/DDBJ databases">
        <title>Phylogenetic diversity of female urinary microbiome.</title>
        <authorList>
            <person name="Thomas-White K."/>
            <person name="Wolfe A.J."/>
        </authorList>
    </citation>
    <scope>NUCLEOTIDE SEQUENCE [LARGE SCALE GENOMIC DNA]</scope>
    <source>
        <strain evidence="1 2">UMB0898</strain>
    </source>
</reference>
<evidence type="ECO:0000313" key="1">
    <source>
        <dbReference type="EMBL" id="PKY89558.1"/>
    </source>
</evidence>
<proteinExistence type="predicted"/>
<dbReference type="RefSeq" id="WP_101954060.1">
    <property type="nucleotide sequence ID" value="NZ_PKHE01000006.1"/>
</dbReference>
<protein>
    <recommendedName>
        <fullName evidence="3">DUF177 domain-containing protein</fullName>
    </recommendedName>
</protein>
<dbReference type="OrthoDB" id="9790372at2"/>
<gene>
    <name evidence="1" type="ORF">CYJ57_03285</name>
</gene>
<organism evidence="1 2">
    <name type="scientific">Falseniella ignava</name>
    <dbReference type="NCBI Taxonomy" id="137730"/>
    <lineage>
        <taxon>Bacteria</taxon>
        <taxon>Bacillati</taxon>
        <taxon>Bacillota</taxon>
        <taxon>Bacilli</taxon>
        <taxon>Lactobacillales</taxon>
        <taxon>Aerococcaceae</taxon>
        <taxon>Falseniella</taxon>
    </lineage>
</organism>
<dbReference type="Proteomes" id="UP000234384">
    <property type="component" value="Unassembled WGS sequence"/>
</dbReference>
<evidence type="ECO:0000313" key="2">
    <source>
        <dbReference type="Proteomes" id="UP000234384"/>
    </source>
</evidence>
<dbReference type="AlphaFoldDB" id="A0A2I1K1Q6"/>